<dbReference type="SUPFAM" id="SSF53254">
    <property type="entry name" value="Phosphoglycerate mutase-like"/>
    <property type="match status" value="1"/>
</dbReference>
<sequence>MSTIIYMIRHGKSPKEGNERTRGLTDKGEQDAIKIADSLKEEGIEVFVSSPYKRAVDTIRGLAEHAGNKVEKIEDLRERVFTSGDTRISDEKLLPLLKKSFVDPNFALPGGESNAACKNRAVAVLEDLLHVYKGKKIAIATHGAIMTLMMEYYDTRYNIDFLLQTSKPDIYKMEFTNDKLLGVERLCTWRRDKP</sequence>
<dbReference type="GO" id="GO:0005737">
    <property type="term" value="C:cytoplasm"/>
    <property type="evidence" value="ECO:0007669"/>
    <property type="project" value="TreeGrafter"/>
</dbReference>
<protein>
    <submittedName>
        <fullName evidence="3">Phosphoglycerate mutase</fullName>
    </submittedName>
</protein>
<evidence type="ECO:0000313" key="3">
    <source>
        <dbReference type="EMBL" id="AIF65904.1"/>
    </source>
</evidence>
<dbReference type="InterPro" id="IPR029033">
    <property type="entry name" value="His_PPase_superfam"/>
</dbReference>
<proteinExistence type="predicted"/>
<evidence type="ECO:0000256" key="2">
    <source>
        <dbReference type="PIRSR" id="PIRSR613078-2"/>
    </source>
</evidence>
<dbReference type="GeneID" id="34221809"/>
<reference evidence="3 4" key="1">
    <citation type="submission" date="2014-07" db="EMBL/GenBank/DDBJ databases">
        <title>Complete genome sequence of a moderately halophilic bacterium Terribacillus aidingensis MP602, isolated from Cryptomeria fortunei in Tianmu mountain in China.</title>
        <authorList>
            <person name="Wang Y."/>
            <person name="Lu P."/>
            <person name="Zhang L."/>
        </authorList>
    </citation>
    <scope>NUCLEOTIDE SEQUENCE [LARGE SCALE GENOMIC DNA]</scope>
    <source>
        <strain evidence="3 4">MP602</strain>
    </source>
</reference>
<name>A0A075LHJ2_9BACI</name>
<dbReference type="Proteomes" id="UP000027980">
    <property type="component" value="Chromosome"/>
</dbReference>
<feature type="binding site" evidence="2">
    <location>
        <position position="54"/>
    </location>
    <ligand>
        <name>substrate</name>
    </ligand>
</feature>
<dbReference type="GO" id="GO:0016791">
    <property type="term" value="F:phosphatase activity"/>
    <property type="evidence" value="ECO:0007669"/>
    <property type="project" value="TreeGrafter"/>
</dbReference>
<dbReference type="AlphaFoldDB" id="A0A075LHJ2"/>
<feature type="active site" description="Proton donor/acceptor" evidence="1">
    <location>
        <position position="78"/>
    </location>
</feature>
<dbReference type="RefSeq" id="WP_038558923.1">
    <property type="nucleotide sequence ID" value="NZ_CP008876.1"/>
</dbReference>
<dbReference type="CDD" id="cd07067">
    <property type="entry name" value="HP_PGM_like"/>
    <property type="match status" value="1"/>
</dbReference>
<accession>A0A075LHJ2</accession>
<gene>
    <name evidence="3" type="ORF">GZ22_04160</name>
</gene>
<feature type="active site" description="Tele-phosphohistidine intermediate" evidence="1">
    <location>
        <position position="10"/>
    </location>
</feature>
<dbReference type="Gene3D" id="3.40.50.1240">
    <property type="entry name" value="Phosphoglycerate mutase-like"/>
    <property type="match status" value="1"/>
</dbReference>
<dbReference type="OrthoDB" id="2185101at2"/>
<dbReference type="InterPro" id="IPR013078">
    <property type="entry name" value="His_Pase_superF_clade-1"/>
</dbReference>
<dbReference type="HOGENOM" id="CLU_033323_12_2_9"/>
<evidence type="ECO:0000256" key="1">
    <source>
        <dbReference type="PIRSR" id="PIRSR613078-1"/>
    </source>
</evidence>
<dbReference type="SMART" id="SM00855">
    <property type="entry name" value="PGAM"/>
    <property type="match status" value="1"/>
</dbReference>
<dbReference type="Pfam" id="PF00300">
    <property type="entry name" value="His_Phos_1"/>
    <property type="match status" value="1"/>
</dbReference>
<organism evidence="3 4">
    <name type="scientific">Terribacillus saccharophilus</name>
    <dbReference type="NCBI Taxonomy" id="361277"/>
    <lineage>
        <taxon>Bacteria</taxon>
        <taxon>Bacillati</taxon>
        <taxon>Bacillota</taxon>
        <taxon>Bacilli</taxon>
        <taxon>Bacillales</taxon>
        <taxon>Bacillaceae</taxon>
        <taxon>Terribacillus</taxon>
    </lineage>
</organism>
<dbReference type="KEGG" id="tap:GZ22_04160"/>
<dbReference type="PANTHER" id="PTHR48100:SF59">
    <property type="entry name" value="ADENOSYLCOBALAMIN_ALPHA-RIBAZOLE PHOSPHATASE"/>
    <property type="match status" value="1"/>
</dbReference>
<dbReference type="EMBL" id="CP008876">
    <property type="protein sequence ID" value="AIF65904.1"/>
    <property type="molecule type" value="Genomic_DNA"/>
</dbReference>
<dbReference type="InterPro" id="IPR050275">
    <property type="entry name" value="PGM_Phosphatase"/>
</dbReference>
<dbReference type="PANTHER" id="PTHR48100">
    <property type="entry name" value="BROAD-SPECIFICITY PHOSPHATASE YOR283W-RELATED"/>
    <property type="match status" value="1"/>
</dbReference>
<evidence type="ECO:0000313" key="4">
    <source>
        <dbReference type="Proteomes" id="UP000027980"/>
    </source>
</evidence>